<accession>A0A225WP81</accession>
<dbReference type="OrthoDB" id="167947at2759"/>
<organism evidence="1 2">
    <name type="scientific">Phytophthora megakarya</name>
    <dbReference type="NCBI Taxonomy" id="4795"/>
    <lineage>
        <taxon>Eukaryota</taxon>
        <taxon>Sar</taxon>
        <taxon>Stramenopiles</taxon>
        <taxon>Oomycota</taxon>
        <taxon>Peronosporomycetes</taxon>
        <taxon>Peronosporales</taxon>
        <taxon>Peronosporaceae</taxon>
        <taxon>Phytophthora</taxon>
    </lineage>
</organism>
<reference evidence="2" key="1">
    <citation type="submission" date="2017-03" db="EMBL/GenBank/DDBJ databases">
        <title>Phytopthora megakarya and P. palmivora, two closely related causual agents of cacao black pod achieved similar genome size and gene model numbers by different mechanisms.</title>
        <authorList>
            <person name="Ali S."/>
            <person name="Shao J."/>
            <person name="Larry D.J."/>
            <person name="Kronmiller B."/>
            <person name="Shen D."/>
            <person name="Strem M.D."/>
            <person name="Melnick R.L."/>
            <person name="Guiltinan M.J."/>
            <person name="Tyler B.M."/>
            <person name="Meinhardt L.W."/>
            <person name="Bailey B.A."/>
        </authorList>
    </citation>
    <scope>NUCLEOTIDE SEQUENCE [LARGE SCALE GENOMIC DNA]</scope>
    <source>
        <strain evidence="2">zdho120</strain>
    </source>
</reference>
<name>A0A225WP81_9STRA</name>
<dbReference type="PANTHER" id="PTHR37067">
    <property type="entry name" value="PX DOMAIN-CONTAINING PROTEIN"/>
    <property type="match status" value="1"/>
</dbReference>
<comment type="caution">
    <text evidence="1">The sequence shown here is derived from an EMBL/GenBank/DDBJ whole genome shotgun (WGS) entry which is preliminary data.</text>
</comment>
<evidence type="ECO:0000313" key="2">
    <source>
        <dbReference type="Proteomes" id="UP000198211"/>
    </source>
</evidence>
<proteinExistence type="predicted"/>
<protein>
    <submittedName>
        <fullName evidence="1">Uncharacterized protein</fullName>
    </submittedName>
</protein>
<keyword evidence="2" id="KW-1185">Reference proteome</keyword>
<gene>
    <name evidence="1" type="ORF">PHMEG_0007211</name>
</gene>
<dbReference type="Proteomes" id="UP000198211">
    <property type="component" value="Unassembled WGS sequence"/>
</dbReference>
<dbReference type="EMBL" id="NBNE01000556">
    <property type="protein sequence ID" value="OWZ18660.1"/>
    <property type="molecule type" value="Genomic_DNA"/>
</dbReference>
<dbReference type="STRING" id="4795.A0A225WP81"/>
<dbReference type="PANTHER" id="PTHR37067:SF3">
    <property type="entry name" value="PX DOMAIN-CONTAINING PROTEIN"/>
    <property type="match status" value="1"/>
</dbReference>
<dbReference type="AlphaFoldDB" id="A0A225WP81"/>
<evidence type="ECO:0000313" key="1">
    <source>
        <dbReference type="EMBL" id="OWZ18660.1"/>
    </source>
</evidence>
<sequence length="134" mass="14953">MAELCKSNLQEVECIARSTARIFVQAADGISEIVAQRDESNQPFISDPKVFPYQLTKMNMSSYSVVLNQHRSRLLRHYKLPEHIKAIGFCAGITSAFPNTATVESDFSLIGVEKSEYRTALTDFSRGHSPLQAV</sequence>